<evidence type="ECO:0008006" key="4">
    <source>
        <dbReference type="Google" id="ProtNLM"/>
    </source>
</evidence>
<gene>
    <name evidence="2" type="ORF">PIIN_00245</name>
</gene>
<comment type="caution">
    <text evidence="2">The sequence shown here is derived from an EMBL/GenBank/DDBJ whole genome shotgun (WGS) entry which is preliminary data.</text>
</comment>
<sequence length="452" mass="50203">MTVCLEAQIQAKFIPSSIEPETTIAPSAATAFQSAGDHDSYSQDHSRSDNLSFQADANKPSTFEPNEDLKRDEKRIENTVQQRTEIIMSDSEGADHSSSSTSDPQLFSNLRQESTILDETIEMPKTNDLPPSSPQMRMDTLSSPVCSPPHLTLYPLPMSDPIVLSGEYSRHTSDGIVDQVQEGIVTTHGSVEKEAPTYEASTILTRVAPNYPSTASLHRSKKKITQPFRSPLLLKRTNSKEGQNEHKSKVITPSARKTMVSKIKASGSAAARAAFKSPLRGDRSVTSEANQKQPRTFTANAKRSEIHQLEQRLQLLRRAVKIKQSGEDGELEVLVTKWRDIAKEVAWELWEIVKEGSVGDAQDSYAPTNREIRFGSRSTPFMRDDGFDRNWGWSEGEEKAGPGTEGNAETPLEEDTEQEKHPERTMGIMLKELGIADETLGWNEDEGDFVTV</sequence>
<feature type="compositionally biased region" description="Basic and acidic residues" evidence="1">
    <location>
        <begin position="36"/>
        <end position="48"/>
    </location>
</feature>
<accession>G4T5F9</accession>
<dbReference type="STRING" id="1109443.G4T5F9"/>
<feature type="region of interest" description="Disordered" evidence="1">
    <location>
        <begin position="274"/>
        <end position="293"/>
    </location>
</feature>
<evidence type="ECO:0000256" key="1">
    <source>
        <dbReference type="SAM" id="MobiDB-lite"/>
    </source>
</evidence>
<organism evidence="2 3">
    <name type="scientific">Serendipita indica (strain DSM 11827)</name>
    <name type="common">Root endophyte fungus</name>
    <name type="synonym">Piriformospora indica</name>
    <dbReference type="NCBI Taxonomy" id="1109443"/>
    <lineage>
        <taxon>Eukaryota</taxon>
        <taxon>Fungi</taxon>
        <taxon>Dikarya</taxon>
        <taxon>Basidiomycota</taxon>
        <taxon>Agaricomycotina</taxon>
        <taxon>Agaricomycetes</taxon>
        <taxon>Sebacinales</taxon>
        <taxon>Serendipitaceae</taxon>
        <taxon>Serendipita</taxon>
    </lineage>
</organism>
<dbReference type="EMBL" id="CAFZ01000003">
    <property type="protein sequence ID" value="CCA66561.1"/>
    <property type="molecule type" value="Genomic_DNA"/>
</dbReference>
<proteinExistence type="predicted"/>
<protein>
    <recommendedName>
        <fullName evidence="4">Swi5-dependent recombination DNA repair protein 1</fullName>
    </recommendedName>
</protein>
<dbReference type="AlphaFoldDB" id="G4T5F9"/>
<reference evidence="2 3" key="1">
    <citation type="journal article" date="2011" name="PLoS Pathog.">
        <title>Endophytic Life Strategies Decoded by Genome and Transcriptome Analyses of the Mutualistic Root Symbiont Piriformospora indica.</title>
        <authorList>
            <person name="Zuccaro A."/>
            <person name="Lahrmann U."/>
            <person name="Guldener U."/>
            <person name="Langen G."/>
            <person name="Pfiffi S."/>
            <person name="Biedenkopf D."/>
            <person name="Wong P."/>
            <person name="Samans B."/>
            <person name="Grimm C."/>
            <person name="Basiewicz M."/>
            <person name="Murat C."/>
            <person name="Martin F."/>
            <person name="Kogel K.H."/>
        </authorList>
    </citation>
    <scope>NUCLEOTIDE SEQUENCE [LARGE SCALE GENOMIC DNA]</scope>
    <source>
        <strain evidence="2 3">DSM 11827</strain>
    </source>
</reference>
<evidence type="ECO:0000313" key="2">
    <source>
        <dbReference type="EMBL" id="CCA66561.1"/>
    </source>
</evidence>
<feature type="compositionally biased region" description="Polar residues" evidence="1">
    <location>
        <begin position="49"/>
        <end position="64"/>
    </location>
</feature>
<evidence type="ECO:0000313" key="3">
    <source>
        <dbReference type="Proteomes" id="UP000007148"/>
    </source>
</evidence>
<dbReference type="eggNOG" id="ENOG502SAMI">
    <property type="taxonomic scope" value="Eukaryota"/>
</dbReference>
<dbReference type="FunCoup" id="G4T5F9">
    <property type="interactions" value="72"/>
</dbReference>
<dbReference type="Gene3D" id="6.10.140.1020">
    <property type="match status" value="1"/>
</dbReference>
<dbReference type="OrthoDB" id="27934at2759"/>
<feature type="region of interest" description="Disordered" evidence="1">
    <location>
        <begin position="385"/>
        <end position="424"/>
    </location>
</feature>
<dbReference type="HOGENOM" id="CLU_605676_0_0_1"/>
<feature type="region of interest" description="Disordered" evidence="1">
    <location>
        <begin position="29"/>
        <end position="72"/>
    </location>
</feature>
<dbReference type="Proteomes" id="UP000007148">
    <property type="component" value="Unassembled WGS sequence"/>
</dbReference>
<dbReference type="InParanoid" id="G4T5F9"/>
<keyword evidence="3" id="KW-1185">Reference proteome</keyword>
<name>G4T5F9_SERID</name>